<evidence type="ECO:0000256" key="4">
    <source>
        <dbReference type="PROSITE-ProRule" id="PRU01052"/>
    </source>
</evidence>
<reference evidence="6 7" key="1">
    <citation type="submission" date="2024-06" db="EMBL/GenBank/DDBJ databases">
        <title>A chromosome-level genome assembly of beet webworm, Loxostege sticticalis.</title>
        <authorList>
            <person name="Zhang Y."/>
        </authorList>
    </citation>
    <scope>NUCLEOTIDE SEQUENCE [LARGE SCALE GENOMIC DNA]</scope>
    <source>
        <strain evidence="6">AQ028</strain>
        <tissue evidence="6">Male pupae</tissue>
    </source>
</reference>
<dbReference type="GO" id="GO:0005525">
    <property type="term" value="F:GTP binding"/>
    <property type="evidence" value="ECO:0007669"/>
    <property type="project" value="UniProtKB-KW"/>
</dbReference>
<accession>A0ABD0TND6</accession>
<dbReference type="SUPFAM" id="SSF52540">
    <property type="entry name" value="P-loop containing nucleoside triphosphate hydrolases"/>
    <property type="match status" value="1"/>
</dbReference>
<dbReference type="Proteomes" id="UP001549921">
    <property type="component" value="Unassembled WGS sequence"/>
</dbReference>
<keyword evidence="3" id="KW-0342">GTP-binding</keyword>
<dbReference type="PANTHER" id="PTHR10751">
    <property type="entry name" value="GUANYLATE BINDING PROTEIN"/>
    <property type="match status" value="1"/>
</dbReference>
<dbReference type="InterPro" id="IPR036543">
    <property type="entry name" value="Guanylate-bd_C_sf"/>
</dbReference>
<keyword evidence="2" id="KW-0378">Hydrolase</keyword>
<name>A0ABD0TND6_LOXSC</name>
<gene>
    <name evidence="6" type="ORF">ABMA28_006746</name>
</gene>
<evidence type="ECO:0000313" key="7">
    <source>
        <dbReference type="Proteomes" id="UP001549921"/>
    </source>
</evidence>
<comment type="similarity">
    <text evidence="4">Belongs to the TRAFAC class dynamin-like GTPase superfamily. GB1/RHD3 GTPase family.</text>
</comment>
<dbReference type="InterPro" id="IPR027417">
    <property type="entry name" value="P-loop_NTPase"/>
</dbReference>
<feature type="domain" description="GB1/RHD3-type G" evidence="5">
    <location>
        <begin position="37"/>
        <end position="282"/>
    </location>
</feature>
<evidence type="ECO:0000313" key="6">
    <source>
        <dbReference type="EMBL" id="KAL0850824.1"/>
    </source>
</evidence>
<protein>
    <recommendedName>
        <fullName evidence="5">GB1/RHD3-type G domain-containing protein</fullName>
    </recommendedName>
</protein>
<dbReference type="Pfam" id="PF02263">
    <property type="entry name" value="GBP"/>
    <property type="match status" value="1"/>
</dbReference>
<proteinExistence type="inferred from homology"/>
<dbReference type="InterPro" id="IPR015894">
    <property type="entry name" value="Guanylate-bd_N"/>
</dbReference>
<dbReference type="SUPFAM" id="SSF48340">
    <property type="entry name" value="Interferon-induced guanylate-binding protein 1 (GBP1), C-terminal domain"/>
    <property type="match status" value="1"/>
</dbReference>
<sequence>MNGNGGHGMQVVDVPKSHQYVLSEEALGVLNADAARALPVAVVSVAGAFRGGKSFLLDFFLRYLNATDADRNSGAWLGNDEDPLVGFNWSTSYERNTIGIHIWSRLFPMTLNGEKVAVMLMDTQGTFDNDSAMRDNTTIFALSTLLSSLQIYNISGNLKGNDLQHLQYFTEFARLVANDAQPFQHLKFLIRDWQFTDDLPHGADGGRQLLDRVLEVRPDQPADQQEIRRHLRSCFEEIDCFLMAHPGFTVSGRNFNGRLADLRPEFRACLRELVPLVFAPNRLVPKRINGQPLTAQEFVHYLRTYMNAFNSDTLPEPATILQDLKTRFIQMVHFNELNNNGHVSKALDVYVKEMDKGTNGGQPCLSGQELQAKHTAAREAARKFLRQKRNRCTNQSSGNDQYLDRLDKEIKLQYERFTQANKANSESLVLAMISAYKDRVSKLTGGPKMKCLPPSKFHDDDDEIRETINQMYHARRTLHGHQDRNAYAFARKSYKNDAVAIEGDRRVVEA</sequence>
<dbReference type="PROSITE" id="PS51715">
    <property type="entry name" value="G_GB1_RHD3"/>
    <property type="match status" value="1"/>
</dbReference>
<evidence type="ECO:0000256" key="2">
    <source>
        <dbReference type="ARBA" id="ARBA00022801"/>
    </source>
</evidence>
<dbReference type="InterPro" id="IPR030386">
    <property type="entry name" value="G_GB1_RHD3_dom"/>
</dbReference>
<comment type="caution">
    <text evidence="6">The sequence shown here is derived from an EMBL/GenBank/DDBJ whole genome shotgun (WGS) entry which is preliminary data.</text>
</comment>
<dbReference type="CDD" id="cd01851">
    <property type="entry name" value="GBP"/>
    <property type="match status" value="1"/>
</dbReference>
<dbReference type="EMBL" id="JBEDNZ010000002">
    <property type="protein sequence ID" value="KAL0850824.1"/>
    <property type="molecule type" value="Genomic_DNA"/>
</dbReference>
<dbReference type="Gene3D" id="1.20.58.420">
    <property type="entry name" value="AHSP"/>
    <property type="match status" value="1"/>
</dbReference>
<dbReference type="GO" id="GO:0016787">
    <property type="term" value="F:hydrolase activity"/>
    <property type="evidence" value="ECO:0007669"/>
    <property type="project" value="UniProtKB-KW"/>
</dbReference>
<evidence type="ECO:0000259" key="5">
    <source>
        <dbReference type="PROSITE" id="PS51715"/>
    </source>
</evidence>
<dbReference type="AlphaFoldDB" id="A0ABD0TND6"/>
<evidence type="ECO:0000256" key="1">
    <source>
        <dbReference type="ARBA" id="ARBA00022741"/>
    </source>
</evidence>
<evidence type="ECO:0000256" key="3">
    <source>
        <dbReference type="ARBA" id="ARBA00023134"/>
    </source>
</evidence>
<keyword evidence="1" id="KW-0547">Nucleotide-binding</keyword>
<dbReference type="Gene3D" id="3.40.50.300">
    <property type="entry name" value="P-loop containing nucleotide triphosphate hydrolases"/>
    <property type="match status" value="1"/>
</dbReference>
<organism evidence="6 7">
    <name type="scientific">Loxostege sticticalis</name>
    <name type="common">Beet webworm moth</name>
    <dbReference type="NCBI Taxonomy" id="481309"/>
    <lineage>
        <taxon>Eukaryota</taxon>
        <taxon>Metazoa</taxon>
        <taxon>Ecdysozoa</taxon>
        <taxon>Arthropoda</taxon>
        <taxon>Hexapoda</taxon>
        <taxon>Insecta</taxon>
        <taxon>Pterygota</taxon>
        <taxon>Neoptera</taxon>
        <taxon>Endopterygota</taxon>
        <taxon>Lepidoptera</taxon>
        <taxon>Glossata</taxon>
        <taxon>Ditrysia</taxon>
        <taxon>Pyraloidea</taxon>
        <taxon>Crambidae</taxon>
        <taxon>Pyraustinae</taxon>
        <taxon>Loxostege</taxon>
    </lineage>
</organism>